<proteinExistence type="predicted"/>
<organism evidence="1 2">
    <name type="scientific">Arthrobacter deserti</name>
    <dbReference type="NCBI Taxonomy" id="1742687"/>
    <lineage>
        <taxon>Bacteria</taxon>
        <taxon>Bacillati</taxon>
        <taxon>Actinomycetota</taxon>
        <taxon>Actinomycetes</taxon>
        <taxon>Micrococcales</taxon>
        <taxon>Micrococcaceae</taxon>
        <taxon>Arthrobacter</taxon>
    </lineage>
</organism>
<gene>
    <name evidence="1" type="ORF">HER39_09600</name>
</gene>
<protein>
    <submittedName>
        <fullName evidence="1">NAD(P)/FAD-dependent oxidoreductase</fullName>
    </submittedName>
</protein>
<name>A0ABX1JNC9_9MICC</name>
<dbReference type="EMBL" id="JAAZSR010000131">
    <property type="protein sequence ID" value="NKX50815.1"/>
    <property type="molecule type" value="Genomic_DNA"/>
</dbReference>
<accession>A0ABX1JNC9</accession>
<reference evidence="1 2" key="1">
    <citation type="submission" date="2020-04" db="EMBL/GenBank/DDBJ databases">
        <authorList>
            <person name="Liu S."/>
        </authorList>
    </citation>
    <scope>NUCLEOTIDE SEQUENCE [LARGE SCALE GENOMIC DNA]</scope>
    <source>
        <strain evidence="1 2">CGMCC 1.15091</strain>
    </source>
</reference>
<dbReference type="Proteomes" id="UP000523795">
    <property type="component" value="Unassembled WGS sequence"/>
</dbReference>
<comment type="caution">
    <text evidence="1">The sequence shown here is derived from an EMBL/GenBank/DDBJ whole genome shotgun (WGS) entry which is preliminary data.</text>
</comment>
<feature type="non-terminal residue" evidence="1">
    <location>
        <position position="1"/>
    </location>
</feature>
<evidence type="ECO:0000313" key="2">
    <source>
        <dbReference type="Proteomes" id="UP000523795"/>
    </source>
</evidence>
<feature type="non-terminal residue" evidence="1">
    <location>
        <position position="63"/>
    </location>
</feature>
<keyword evidence="2" id="KW-1185">Reference proteome</keyword>
<sequence length="63" mass="6663">PAAHTQGCGGAAAPRQVAQWAEPEHGRYDKMVTRGGVLEGLVCVGMPRTAAELVLLYERGSEL</sequence>
<evidence type="ECO:0000313" key="1">
    <source>
        <dbReference type="EMBL" id="NKX50815.1"/>
    </source>
</evidence>